<dbReference type="RefSeq" id="WP_021091662.1">
    <property type="nucleotide sequence ID" value="NZ_CABMKQ010000016.1"/>
</dbReference>
<evidence type="ECO:0000256" key="9">
    <source>
        <dbReference type="ARBA" id="ARBA00023264"/>
    </source>
</evidence>
<keyword evidence="2" id="KW-0444">Lipid biosynthesis</keyword>
<dbReference type="PANTHER" id="PTHR35809">
    <property type="entry name" value="ARCHAETIDYLSERINE DECARBOXYLASE PROENZYME-RELATED"/>
    <property type="match status" value="1"/>
</dbReference>
<evidence type="ECO:0000256" key="3">
    <source>
        <dbReference type="ARBA" id="ARBA00022793"/>
    </source>
</evidence>
<evidence type="ECO:0000256" key="7">
    <source>
        <dbReference type="ARBA" id="ARBA00023209"/>
    </source>
</evidence>
<dbReference type="AlphaFoldDB" id="A0A0M4TN08"/>
<organism evidence="12 13">
    <name type="scientific">Campylobacter concisus</name>
    <dbReference type="NCBI Taxonomy" id="199"/>
    <lineage>
        <taxon>Bacteria</taxon>
        <taxon>Pseudomonadati</taxon>
        <taxon>Campylobacterota</taxon>
        <taxon>Epsilonproteobacteria</taxon>
        <taxon>Campylobacterales</taxon>
        <taxon>Campylobacteraceae</taxon>
        <taxon>Campylobacter</taxon>
    </lineage>
</organism>
<dbReference type="InterPro" id="IPR033175">
    <property type="entry name" value="PSD-A"/>
</dbReference>
<keyword evidence="11" id="KW-0812">Transmembrane</keyword>
<keyword evidence="4" id="KW-0443">Lipid metabolism</keyword>
<evidence type="ECO:0000256" key="4">
    <source>
        <dbReference type="ARBA" id="ARBA00023098"/>
    </source>
</evidence>
<dbReference type="PATRIC" id="fig|199.248.peg.1501"/>
<evidence type="ECO:0000313" key="13">
    <source>
        <dbReference type="Proteomes" id="UP000066049"/>
    </source>
</evidence>
<dbReference type="GO" id="GO:0004609">
    <property type="term" value="F:phosphatidylserine decarboxylase activity"/>
    <property type="evidence" value="ECO:0007669"/>
    <property type="project" value="InterPro"/>
</dbReference>
<feature type="transmembrane region" description="Helical" evidence="11">
    <location>
        <begin position="12"/>
        <end position="44"/>
    </location>
</feature>
<keyword evidence="9" id="KW-1208">Phospholipid metabolism</keyword>
<keyword evidence="10" id="KW-0670">Pyruvate</keyword>
<accession>A0A0M4TN08</accession>
<evidence type="ECO:0000256" key="10">
    <source>
        <dbReference type="ARBA" id="ARBA00023317"/>
    </source>
</evidence>
<evidence type="ECO:0000256" key="1">
    <source>
        <dbReference type="ARBA" id="ARBA00022475"/>
    </source>
</evidence>
<keyword evidence="6" id="KW-0865">Zymogen</keyword>
<dbReference type="GO" id="GO:0008654">
    <property type="term" value="P:phospholipid biosynthetic process"/>
    <property type="evidence" value="ECO:0007669"/>
    <property type="project" value="UniProtKB-KW"/>
</dbReference>
<dbReference type="Proteomes" id="UP000066049">
    <property type="component" value="Chromosome"/>
</dbReference>
<evidence type="ECO:0000256" key="8">
    <source>
        <dbReference type="ARBA" id="ARBA00023239"/>
    </source>
</evidence>
<dbReference type="PANTHER" id="PTHR35809:SF1">
    <property type="entry name" value="ARCHAETIDYLSERINE DECARBOXYLASE PROENZYME-RELATED"/>
    <property type="match status" value="1"/>
</dbReference>
<protein>
    <submittedName>
        <fullName evidence="12">Phosphatidylserine decarboxylase-related protein</fullName>
    </submittedName>
</protein>
<keyword evidence="3" id="KW-0210">Decarboxylase</keyword>
<dbReference type="Pfam" id="PF02666">
    <property type="entry name" value="PS_Dcarbxylase"/>
    <property type="match status" value="1"/>
</dbReference>
<keyword evidence="7" id="KW-0594">Phospholipid biosynthesis</keyword>
<keyword evidence="1" id="KW-1003">Cell membrane</keyword>
<dbReference type="GeneID" id="28663133"/>
<proteinExistence type="predicted"/>
<keyword evidence="11" id="KW-1133">Transmembrane helix</keyword>
<evidence type="ECO:0000256" key="11">
    <source>
        <dbReference type="SAM" id="Phobius"/>
    </source>
</evidence>
<evidence type="ECO:0000256" key="2">
    <source>
        <dbReference type="ARBA" id="ARBA00022516"/>
    </source>
</evidence>
<keyword evidence="8" id="KW-0456">Lyase</keyword>
<keyword evidence="5 11" id="KW-0472">Membrane</keyword>
<reference evidence="13" key="1">
    <citation type="submission" date="2015-08" db="EMBL/GenBank/DDBJ databases">
        <title>Comparative genomics of the Campylobacter concisus group.</title>
        <authorList>
            <person name="Miller W.G."/>
            <person name="Yee E."/>
            <person name="Chapman M.H."/>
            <person name="Huynh S."/>
            <person name="Bono J.L."/>
            <person name="On S.L.W."/>
            <person name="St Leger J."/>
            <person name="Foster G."/>
            <person name="Parker C.T."/>
        </authorList>
    </citation>
    <scope>NUCLEOTIDE SEQUENCE [LARGE SCALE GENOMIC DNA]</scope>
    <source>
        <strain evidence="13">ATCC 33237</strain>
    </source>
</reference>
<dbReference type="EMBL" id="CP012541">
    <property type="protein sequence ID" value="ALF48106.1"/>
    <property type="molecule type" value="Genomic_DNA"/>
</dbReference>
<name>A0A0M4TN08_9BACT</name>
<sequence length="208" mass="23429">MSGYIAKAGYKFILFFLILFVLSLLFGILPLLFAILLFLGLYFFRDPEREPFSDDKLALLSPIDGKIKEISASNFDNNEVAKIVIKKSFFDVGTLRAVSDVKVAEIRKRHGLFLCQAMKISEFLNERAIIRFEKENIKFVMKIIAGAFSRSLEISNVTSLKASRKFGFLGSGEVILYLPRDTKICVSVGESVKAASLLGYFEEGKRDE</sequence>
<dbReference type="KEGG" id="ccoc:CCON33237_1454"/>
<evidence type="ECO:0000256" key="5">
    <source>
        <dbReference type="ARBA" id="ARBA00023136"/>
    </source>
</evidence>
<evidence type="ECO:0000313" key="12">
    <source>
        <dbReference type="EMBL" id="ALF48106.1"/>
    </source>
</evidence>
<dbReference type="InterPro" id="IPR003817">
    <property type="entry name" value="PS_Dcarbxylase"/>
</dbReference>
<evidence type="ECO:0000256" key="6">
    <source>
        <dbReference type="ARBA" id="ARBA00023145"/>
    </source>
</evidence>
<gene>
    <name evidence="12" type="ORF">CCON33237_1454</name>
</gene>